<dbReference type="InterPro" id="IPR006311">
    <property type="entry name" value="TAT_signal"/>
</dbReference>
<proteinExistence type="predicted"/>
<dbReference type="GO" id="GO:0016787">
    <property type="term" value="F:hydrolase activity"/>
    <property type="evidence" value="ECO:0007669"/>
    <property type="project" value="UniProtKB-KW"/>
</dbReference>
<dbReference type="EMBL" id="BMZS01000006">
    <property type="protein sequence ID" value="GHD53094.1"/>
    <property type="molecule type" value="Genomic_DNA"/>
</dbReference>
<keyword evidence="3" id="KW-1185">Reference proteome</keyword>
<name>A0A918XSV6_9PROT</name>
<reference evidence="2" key="1">
    <citation type="journal article" date="2014" name="Int. J. Syst. Evol. Microbiol.">
        <title>Complete genome sequence of Corynebacterium casei LMG S-19264T (=DSM 44701T), isolated from a smear-ripened cheese.</title>
        <authorList>
            <consortium name="US DOE Joint Genome Institute (JGI-PGF)"/>
            <person name="Walter F."/>
            <person name="Albersmeier A."/>
            <person name="Kalinowski J."/>
            <person name="Ruckert C."/>
        </authorList>
    </citation>
    <scope>NUCLEOTIDE SEQUENCE</scope>
    <source>
        <strain evidence="2">KCTC 42651</strain>
    </source>
</reference>
<dbReference type="InterPro" id="IPR001466">
    <property type="entry name" value="Beta-lactam-related"/>
</dbReference>
<dbReference type="RefSeq" id="WP_189990862.1">
    <property type="nucleotide sequence ID" value="NZ_BMZS01000006.1"/>
</dbReference>
<comment type="caution">
    <text evidence="2">The sequence shown here is derived from an EMBL/GenBank/DDBJ whole genome shotgun (WGS) entry which is preliminary data.</text>
</comment>
<dbReference type="Proteomes" id="UP000630353">
    <property type="component" value="Unassembled WGS sequence"/>
</dbReference>
<dbReference type="PROSITE" id="PS51318">
    <property type="entry name" value="TAT"/>
    <property type="match status" value="1"/>
</dbReference>
<evidence type="ECO:0000313" key="2">
    <source>
        <dbReference type="EMBL" id="GHD53094.1"/>
    </source>
</evidence>
<gene>
    <name evidence="2" type="ORF">GCM10017083_29370</name>
</gene>
<organism evidence="2 3">
    <name type="scientific">Thalassobaculum fulvum</name>
    <dbReference type="NCBI Taxonomy" id="1633335"/>
    <lineage>
        <taxon>Bacteria</taxon>
        <taxon>Pseudomonadati</taxon>
        <taxon>Pseudomonadota</taxon>
        <taxon>Alphaproteobacteria</taxon>
        <taxon>Rhodospirillales</taxon>
        <taxon>Thalassobaculaceae</taxon>
        <taxon>Thalassobaculum</taxon>
    </lineage>
</organism>
<sequence length="349" mass="36949">MTGRLASLPAIRPAPSRRAVLAGLAATGATGLRPATAAATAAVESVRRRAAAFEQLHALVVGRGGEILLAEAFRGPPVDRPVNVKSVSKTVVASLVGCALDRGLLDGVDVPFAAMAPDLIPAGADPRVRRITVADLLTMQAGLERTSGPNYGRWVRSRNWVSHALTRPFVAEPGAGMLYSTGSYHLLGAALAEATGRDLLSLARDWLGGPLGIAVPPWTRDPQGRYMGGNNMALSPLALYRFGEMWRSGGLWNDRRVLSRAWVEASWTPRTTSVFSGDDYGYGWFLTEAGGHAVSYARGYGGQMLYVVPSLGLTVAVTSDPTRPARSEGYAGDLKTMLAEDIIPALGRA</sequence>
<dbReference type="InterPro" id="IPR050789">
    <property type="entry name" value="Diverse_Enzym_Activities"/>
</dbReference>
<dbReference type="InterPro" id="IPR012338">
    <property type="entry name" value="Beta-lactam/transpept-like"/>
</dbReference>
<keyword evidence="2" id="KW-0378">Hydrolase</keyword>
<accession>A0A918XSV6</accession>
<dbReference type="AlphaFoldDB" id="A0A918XSV6"/>
<protein>
    <submittedName>
        <fullName evidence="2">Serine hydrolase</fullName>
    </submittedName>
</protein>
<evidence type="ECO:0000313" key="3">
    <source>
        <dbReference type="Proteomes" id="UP000630353"/>
    </source>
</evidence>
<dbReference type="Pfam" id="PF00144">
    <property type="entry name" value="Beta-lactamase"/>
    <property type="match status" value="1"/>
</dbReference>
<evidence type="ECO:0000259" key="1">
    <source>
        <dbReference type="Pfam" id="PF00144"/>
    </source>
</evidence>
<dbReference type="SUPFAM" id="SSF56601">
    <property type="entry name" value="beta-lactamase/transpeptidase-like"/>
    <property type="match status" value="1"/>
</dbReference>
<dbReference type="PANTHER" id="PTHR43283:SF7">
    <property type="entry name" value="BETA-LACTAMASE-RELATED DOMAIN-CONTAINING PROTEIN"/>
    <property type="match status" value="1"/>
</dbReference>
<dbReference type="Gene3D" id="3.40.710.10">
    <property type="entry name" value="DD-peptidase/beta-lactamase superfamily"/>
    <property type="match status" value="1"/>
</dbReference>
<feature type="domain" description="Beta-lactamase-related" evidence="1">
    <location>
        <begin position="58"/>
        <end position="328"/>
    </location>
</feature>
<dbReference type="PANTHER" id="PTHR43283">
    <property type="entry name" value="BETA-LACTAMASE-RELATED"/>
    <property type="match status" value="1"/>
</dbReference>
<reference evidence="2" key="2">
    <citation type="submission" date="2020-09" db="EMBL/GenBank/DDBJ databases">
        <authorList>
            <person name="Sun Q."/>
            <person name="Kim S."/>
        </authorList>
    </citation>
    <scope>NUCLEOTIDE SEQUENCE</scope>
    <source>
        <strain evidence="2">KCTC 42651</strain>
    </source>
</reference>